<dbReference type="InterPro" id="IPR041685">
    <property type="entry name" value="AAA_GajA/Old/RecF-like"/>
</dbReference>
<evidence type="ECO:0000313" key="3">
    <source>
        <dbReference type="Proteomes" id="UP000446657"/>
    </source>
</evidence>
<accession>A0A844KS45</accession>
<dbReference type="Pfam" id="PF13175">
    <property type="entry name" value="AAA_15"/>
    <property type="match status" value="1"/>
</dbReference>
<evidence type="ECO:0000259" key="1">
    <source>
        <dbReference type="Pfam" id="PF13175"/>
    </source>
</evidence>
<dbReference type="InterPro" id="IPR051396">
    <property type="entry name" value="Bact_Antivir_Def_Nuclease"/>
</dbReference>
<name>A0A844KS45_9FIRM</name>
<proteinExistence type="predicted"/>
<dbReference type="Proteomes" id="UP000446657">
    <property type="component" value="Unassembled WGS sequence"/>
</dbReference>
<dbReference type="Gene3D" id="3.40.50.300">
    <property type="entry name" value="P-loop containing nucleotide triphosphate hydrolases"/>
    <property type="match status" value="1"/>
</dbReference>
<reference evidence="2 3" key="1">
    <citation type="journal article" date="2019" name="Nat. Med.">
        <title>A library of human gut bacterial isolates paired with longitudinal multiomics data enables mechanistic microbiome research.</title>
        <authorList>
            <person name="Poyet M."/>
            <person name="Groussin M."/>
            <person name="Gibbons S.M."/>
            <person name="Avila-Pacheco J."/>
            <person name="Jiang X."/>
            <person name="Kearney S.M."/>
            <person name="Perrotta A.R."/>
            <person name="Berdy B."/>
            <person name="Zhao S."/>
            <person name="Lieberman T.D."/>
            <person name="Swanson P.K."/>
            <person name="Smith M."/>
            <person name="Roesemann S."/>
            <person name="Alexander J.E."/>
            <person name="Rich S.A."/>
            <person name="Livny J."/>
            <person name="Vlamakis H."/>
            <person name="Clish C."/>
            <person name="Bullock K."/>
            <person name="Deik A."/>
            <person name="Scott J."/>
            <person name="Pierce K.A."/>
            <person name="Xavier R.J."/>
            <person name="Alm E.J."/>
        </authorList>
    </citation>
    <scope>NUCLEOTIDE SEQUENCE [LARGE SCALE GENOMIC DNA]</scope>
    <source>
        <strain evidence="2 3">BIOML-A1</strain>
    </source>
</reference>
<dbReference type="InterPro" id="IPR027417">
    <property type="entry name" value="P-loop_NTPase"/>
</dbReference>
<organism evidence="2 3">
    <name type="scientific">Roseburia faecis</name>
    <dbReference type="NCBI Taxonomy" id="301302"/>
    <lineage>
        <taxon>Bacteria</taxon>
        <taxon>Bacillati</taxon>
        <taxon>Bacillota</taxon>
        <taxon>Clostridia</taxon>
        <taxon>Lachnospirales</taxon>
        <taxon>Lachnospiraceae</taxon>
        <taxon>Roseburia</taxon>
    </lineage>
</organism>
<evidence type="ECO:0000313" key="2">
    <source>
        <dbReference type="EMBL" id="MTR82623.1"/>
    </source>
</evidence>
<dbReference type="RefSeq" id="WP_155177441.1">
    <property type="nucleotide sequence ID" value="NZ_WNAK01000029.1"/>
</dbReference>
<comment type="caution">
    <text evidence="2">The sequence shown here is derived from an EMBL/GenBank/DDBJ whole genome shotgun (WGS) entry which is preliminary data.</text>
</comment>
<gene>
    <name evidence="2" type="ORF">GMD30_13220</name>
</gene>
<dbReference type="EMBL" id="WNAL01000030">
    <property type="protein sequence ID" value="MTR82623.1"/>
    <property type="molecule type" value="Genomic_DNA"/>
</dbReference>
<dbReference type="AlphaFoldDB" id="A0A844KS45"/>
<dbReference type="SUPFAM" id="SSF52540">
    <property type="entry name" value="P-loop containing nucleoside triphosphate hydrolases"/>
    <property type="match status" value="1"/>
</dbReference>
<dbReference type="PANTHER" id="PTHR43581">
    <property type="entry name" value="ATP/GTP PHOSPHATASE"/>
    <property type="match status" value="1"/>
</dbReference>
<protein>
    <submittedName>
        <fullName evidence="2">AAA family ATPase</fullName>
    </submittedName>
</protein>
<feature type="domain" description="Endonuclease GajA/Old nuclease/RecF-like AAA" evidence="1">
    <location>
        <begin position="6"/>
        <end position="371"/>
    </location>
</feature>
<sequence>MASWKLCVEDYGKIKSAEMECAPFTLIVGDNNCGKSYLMSLLWGIKNIGAIHLFEKRDAEINEEERLLKDWISQQINLAFENGQSIVGMEDISDWCRAVINQRLSQNKDSLLKWIFNSEQVSANKIQIHLSNRAFKERKLCFIRTTDDNIIMKADYGKNKTDNYGIRNLEGKTDDHSVEFLMKGIFAFVLQINYGKNRYENLFLPAARTGFILTKDLVNQVGREQTFNMEPETKPMSPFTRPINQFLDVINVLSLENQPSAKRRKIIDLIEHQMTSGTIEISDSPNKEIRYVTETENGEQKSLSLRTVSAVVTELSPLILLLKHMENIESLCYEEPEMCLHPQLQHQMGRVMARIVNSGIDVIATTHSDILLQSINNKIALKSHPQKEDLCKKLQLEEEDLLLDTQVKVYQFQEHNGKSQLIEIPCGQNGFAVPTFNNALDDIMGEAYMVQGNSDE</sequence>
<dbReference type="PANTHER" id="PTHR43581:SF2">
    <property type="entry name" value="EXCINUCLEASE ATPASE SUBUNIT"/>
    <property type="match status" value="1"/>
</dbReference>